<organism evidence="2 3">
    <name type="scientific">Halorubrum californiense DSM 19288</name>
    <dbReference type="NCBI Taxonomy" id="1227465"/>
    <lineage>
        <taxon>Archaea</taxon>
        <taxon>Methanobacteriati</taxon>
        <taxon>Methanobacteriota</taxon>
        <taxon>Stenosarchaea group</taxon>
        <taxon>Halobacteria</taxon>
        <taxon>Halobacteriales</taxon>
        <taxon>Haloferacaceae</taxon>
        <taxon>Halorubrum</taxon>
    </lineage>
</organism>
<dbReference type="EMBL" id="AOJK01000041">
    <property type="protein sequence ID" value="ELZ43786.1"/>
    <property type="molecule type" value="Genomic_DNA"/>
</dbReference>
<dbReference type="OrthoDB" id="269729at2157"/>
<keyword evidence="3" id="KW-1185">Reference proteome</keyword>
<dbReference type="RefSeq" id="WP_008442860.1">
    <property type="nucleotide sequence ID" value="NZ_AOJK01000041.1"/>
</dbReference>
<name>M0E7I7_9EURY</name>
<accession>M0E7I7</accession>
<protein>
    <recommendedName>
        <fullName evidence="4">Caspase family protein</fullName>
    </recommendedName>
</protein>
<dbReference type="Proteomes" id="UP000011586">
    <property type="component" value="Unassembled WGS sequence"/>
</dbReference>
<reference evidence="2 3" key="1">
    <citation type="journal article" date="2014" name="PLoS Genet.">
        <title>Phylogenetically driven sequencing of extremely halophilic archaea reveals strategies for static and dynamic osmo-response.</title>
        <authorList>
            <person name="Becker E.A."/>
            <person name="Seitzer P.M."/>
            <person name="Tritt A."/>
            <person name="Larsen D."/>
            <person name="Krusor M."/>
            <person name="Yao A.I."/>
            <person name="Wu D."/>
            <person name="Madern D."/>
            <person name="Eisen J.A."/>
            <person name="Darling A.E."/>
            <person name="Facciotti M.T."/>
        </authorList>
    </citation>
    <scope>NUCLEOTIDE SEQUENCE [LARGE SCALE GENOMIC DNA]</scope>
    <source>
        <strain evidence="2 3">DSM 19288</strain>
    </source>
</reference>
<sequence length="715" mass="78313">MSIDIDPLREADGIAVTDHIENTQFEVYTDRPVDPRPRPRSDHYFPVDASAAVETGSIEISRVAVVETRAGDGTLLTHGDCYTMPDGTYHVGINPAPTKLYLSFDSGFAVSTTDRTTRIDLDAPGTVGLGFRSLHQTPAGTITTPTDPESLMDAVSLLGSALQTTSPERSFPTLRGHPPLIEPGEEFRVPERVEPVDSGVRIVVPPEYRYLYPVVSLAYYFAAAVVPGDAPRIEGDGWTYPLEPGFEARTAQVLRQSFHLDCLARTEGFYPVDLHERETTDLDLDWERLYDLPLAERLGEYLDVPFEAVEPELPQWTLTTDVRPDPENVEMLPFVARELSIVRSPESVTPVDDDEGVGVGFLGTPDRSAPAAETEPAGGPDALDRGDFVRGGSGAGVARGADPAVERGAVPAQTEFVRPEPVDTVEHAWVGDGVPLDANKATLDAYHRRLEAGQVEQSRISVLVVCNDDQMREEGNVADLYGLRDMVQFDIEVRHDLSREGMRETLESDVDFLHYIGHVDDRGMQCADSYLDLTDEDLEIGVSAFLLNACQSYQQGEALVHRGSRGGIVTLSDVANSPATKLGRIIARLMNSGFNLRTALHVAKRELITGHQYIVVGDGGTTICQSRSGVAVVFNVEKRSEDEFDLSADFYPNGHHKSGSLATLNTDIIGYNYYVPSLVDCESISKSELLDLMEKELIPVFYDGELAWSGSITID</sequence>
<dbReference type="STRING" id="1227465.C463_08959"/>
<feature type="compositionally biased region" description="Low complexity" evidence="1">
    <location>
        <begin position="369"/>
        <end position="381"/>
    </location>
</feature>
<feature type="region of interest" description="Disordered" evidence="1">
    <location>
        <begin position="364"/>
        <end position="385"/>
    </location>
</feature>
<evidence type="ECO:0008006" key="4">
    <source>
        <dbReference type="Google" id="ProtNLM"/>
    </source>
</evidence>
<comment type="caution">
    <text evidence="2">The sequence shown here is derived from an EMBL/GenBank/DDBJ whole genome shotgun (WGS) entry which is preliminary data.</text>
</comment>
<evidence type="ECO:0000313" key="2">
    <source>
        <dbReference type="EMBL" id="ELZ43786.1"/>
    </source>
</evidence>
<gene>
    <name evidence="2" type="ORF">C463_08959</name>
</gene>
<dbReference type="PATRIC" id="fig|1227465.4.peg.1762"/>
<dbReference type="AlphaFoldDB" id="M0E7I7"/>
<evidence type="ECO:0000256" key="1">
    <source>
        <dbReference type="SAM" id="MobiDB-lite"/>
    </source>
</evidence>
<evidence type="ECO:0000313" key="3">
    <source>
        <dbReference type="Proteomes" id="UP000011586"/>
    </source>
</evidence>
<proteinExistence type="predicted"/>